<dbReference type="PANTHER" id="PTHR15665">
    <property type="entry name" value="ASTEROID PROTEIN"/>
    <property type="match status" value="1"/>
</dbReference>
<dbReference type="InParanoid" id="A0A1Y2MCB8"/>
<sequence>MGIPGLARRSEPYAECRSAEQLQGYQAIVDGPSLAYHAHKLALAGSPRVPSYADVNAEAIRWLNSLETANIQVSKIVFDGALPPAKRKERVHRLEQNNSRVRNFRVQYPASSVPIPTYLGSILHAFLAPSLREALLDSPFASRTRIEPGEADDWCALHAKDFACSIIFTSDTDLLLYNYPAETLIVFFQDADITTGIKSYCPEEMRQRLQIDSLVQFAFAMTREPSHTSDDLLRDARSLDLSSETYAEFSGRYAGRITAPSHLVKDSGLPLPLQNLDVRISEFVHQALSNSPTPLVYLPLLVEDPNQSSAWGSGQDYRKLAYSILAPKTSTIHEYRRKAQGISVQEMALHTLDISTSDMLAHMNGVSKWAADKGVAPKLMWPLFALSIVLLDSKAAPSIPIVLNVLNGEFDSSWEFIHLTARLQAVLYSLRMLQQVITVHQGIRGASGVGADDTTLQMAKHLAKLLSIADTFLVPGQSRHLLAERTRLKTMVEEIYTASGAEVPAEYISGKKKKKLLKEAERKKRKQEQRLQAKPTTANVYSMLDRQ</sequence>
<comment type="similarity">
    <text evidence="1">Belongs to the asteroid family.</text>
</comment>
<gene>
    <name evidence="4" type="ORF">B5807_00579</name>
</gene>
<proteinExistence type="inferred from homology"/>
<keyword evidence="5" id="KW-1185">Reference proteome</keyword>
<dbReference type="PANTHER" id="PTHR15665:SF1">
    <property type="entry name" value="PROTEIN ASTEROID HOMOLOG 1"/>
    <property type="match status" value="1"/>
</dbReference>
<dbReference type="InterPro" id="IPR029060">
    <property type="entry name" value="PIN-like_dom_sf"/>
</dbReference>
<dbReference type="SUPFAM" id="SSF88723">
    <property type="entry name" value="PIN domain-like"/>
    <property type="match status" value="1"/>
</dbReference>
<dbReference type="Pfam" id="PF12813">
    <property type="entry name" value="XPG_I_2"/>
    <property type="match status" value="1"/>
</dbReference>
<feature type="domain" description="Asteroid" evidence="3">
    <location>
        <begin position="125"/>
        <end position="349"/>
    </location>
</feature>
<accession>A0A1Y2MCB8</accession>
<dbReference type="STRING" id="105696.A0A1Y2MCB8"/>
<evidence type="ECO:0000259" key="3">
    <source>
        <dbReference type="Pfam" id="PF12813"/>
    </source>
</evidence>
<reference evidence="4 5" key="1">
    <citation type="journal article" date="2017" name="Genome Announc.">
        <title>Genome sequence of the saprophytic ascomycete Epicoccum nigrum ICMP 19927 strain isolated from New Zealand.</title>
        <authorList>
            <person name="Fokin M."/>
            <person name="Fleetwood D."/>
            <person name="Weir B.S."/>
            <person name="Villas-Boas S.G."/>
        </authorList>
    </citation>
    <scope>NUCLEOTIDE SEQUENCE [LARGE SCALE GENOMIC DNA]</scope>
    <source>
        <strain evidence="4 5">ICMP 19927</strain>
    </source>
</reference>
<name>A0A1Y2MCB8_EPING</name>
<evidence type="ECO:0000313" key="5">
    <source>
        <dbReference type="Proteomes" id="UP000193240"/>
    </source>
</evidence>
<evidence type="ECO:0000256" key="1">
    <source>
        <dbReference type="ARBA" id="ARBA00007398"/>
    </source>
</evidence>
<evidence type="ECO:0000313" key="4">
    <source>
        <dbReference type="EMBL" id="OSS53774.1"/>
    </source>
</evidence>
<dbReference type="InterPro" id="IPR039436">
    <property type="entry name" value="Asteroid_dom"/>
</dbReference>
<dbReference type="EMBL" id="KZ107838">
    <property type="protein sequence ID" value="OSS53774.1"/>
    <property type="molecule type" value="Genomic_DNA"/>
</dbReference>
<dbReference type="AlphaFoldDB" id="A0A1Y2MCB8"/>
<dbReference type="Gene3D" id="3.40.50.1010">
    <property type="entry name" value="5'-nuclease"/>
    <property type="match status" value="1"/>
</dbReference>
<feature type="region of interest" description="Disordered" evidence="2">
    <location>
        <begin position="518"/>
        <end position="547"/>
    </location>
</feature>
<dbReference type="OMA" id="GEADDWC"/>
<organism evidence="4 5">
    <name type="scientific">Epicoccum nigrum</name>
    <name type="common">Soil fungus</name>
    <name type="synonym">Epicoccum purpurascens</name>
    <dbReference type="NCBI Taxonomy" id="105696"/>
    <lineage>
        <taxon>Eukaryota</taxon>
        <taxon>Fungi</taxon>
        <taxon>Dikarya</taxon>
        <taxon>Ascomycota</taxon>
        <taxon>Pezizomycotina</taxon>
        <taxon>Dothideomycetes</taxon>
        <taxon>Pleosporomycetidae</taxon>
        <taxon>Pleosporales</taxon>
        <taxon>Pleosporineae</taxon>
        <taxon>Didymellaceae</taxon>
        <taxon>Epicoccum</taxon>
    </lineage>
</organism>
<dbReference type="InterPro" id="IPR026832">
    <property type="entry name" value="Asteroid"/>
</dbReference>
<dbReference type="Proteomes" id="UP000193240">
    <property type="component" value="Unassembled WGS sequence"/>
</dbReference>
<protein>
    <recommendedName>
        <fullName evidence="3">Asteroid domain-containing protein</fullName>
    </recommendedName>
</protein>
<evidence type="ECO:0000256" key="2">
    <source>
        <dbReference type="SAM" id="MobiDB-lite"/>
    </source>
</evidence>